<dbReference type="CDD" id="cd02042">
    <property type="entry name" value="ParAB_family"/>
    <property type="match status" value="1"/>
</dbReference>
<name>X1JQX5_9ZZZZ</name>
<dbReference type="PANTHER" id="PTHR13696">
    <property type="entry name" value="P-LOOP CONTAINING NUCLEOSIDE TRIPHOSPHATE HYDROLASE"/>
    <property type="match status" value="1"/>
</dbReference>
<dbReference type="SUPFAM" id="SSF52540">
    <property type="entry name" value="P-loop containing nucleoside triphosphate hydrolases"/>
    <property type="match status" value="1"/>
</dbReference>
<dbReference type="AlphaFoldDB" id="X1JQX5"/>
<comment type="caution">
    <text evidence="2">The sequence shown here is derived from an EMBL/GenBank/DDBJ whole genome shotgun (WGS) entry which is preliminary data.</text>
</comment>
<feature type="domain" description="AAA" evidence="1">
    <location>
        <begin position="1"/>
        <end position="54"/>
    </location>
</feature>
<evidence type="ECO:0000313" key="2">
    <source>
        <dbReference type="EMBL" id="GAH83840.1"/>
    </source>
</evidence>
<feature type="non-terminal residue" evidence="2">
    <location>
        <position position="59"/>
    </location>
</feature>
<dbReference type="InterPro" id="IPR025669">
    <property type="entry name" value="AAA_dom"/>
</dbReference>
<dbReference type="InterPro" id="IPR050678">
    <property type="entry name" value="DNA_Partitioning_ATPase"/>
</dbReference>
<dbReference type="InterPro" id="IPR027417">
    <property type="entry name" value="P-loop_NTPase"/>
</dbReference>
<proteinExistence type="predicted"/>
<accession>X1JQX5</accession>
<dbReference type="EMBL" id="BARU01045028">
    <property type="protein sequence ID" value="GAH83840.1"/>
    <property type="molecule type" value="Genomic_DNA"/>
</dbReference>
<reference evidence="2" key="1">
    <citation type="journal article" date="2014" name="Front. Microbiol.">
        <title>High frequency of phylogenetically diverse reductive dehalogenase-homologous genes in deep subseafloor sedimentary metagenomes.</title>
        <authorList>
            <person name="Kawai M."/>
            <person name="Futagami T."/>
            <person name="Toyoda A."/>
            <person name="Takaki Y."/>
            <person name="Nishi S."/>
            <person name="Hori S."/>
            <person name="Arai W."/>
            <person name="Tsubouchi T."/>
            <person name="Morono Y."/>
            <person name="Uchiyama I."/>
            <person name="Ito T."/>
            <person name="Fujiyama A."/>
            <person name="Inagaki F."/>
            <person name="Takami H."/>
        </authorList>
    </citation>
    <scope>NUCLEOTIDE SEQUENCE</scope>
    <source>
        <strain evidence="2">Expedition CK06-06</strain>
    </source>
</reference>
<evidence type="ECO:0000259" key="1">
    <source>
        <dbReference type="Pfam" id="PF13614"/>
    </source>
</evidence>
<dbReference type="PANTHER" id="PTHR13696:SF52">
    <property type="entry name" value="PARA FAMILY PROTEIN CT_582"/>
    <property type="match status" value="1"/>
</dbReference>
<dbReference type="Pfam" id="PF13614">
    <property type="entry name" value="AAA_31"/>
    <property type="match status" value="1"/>
</dbReference>
<protein>
    <recommendedName>
        <fullName evidence="1">AAA domain-containing protein</fullName>
    </recommendedName>
</protein>
<dbReference type="Gene3D" id="3.40.50.300">
    <property type="entry name" value="P-loop containing nucleotide triphosphate hydrolases"/>
    <property type="match status" value="1"/>
</dbReference>
<sequence length="59" mass="6425">MRKIAILNFKGGTGKTTTAVNLSYALALKRQNVLVVDCDPQGSVADWLGINPKNTFFDL</sequence>
<gene>
    <name evidence="2" type="ORF">S03H2_68479</name>
</gene>
<organism evidence="2">
    <name type="scientific">marine sediment metagenome</name>
    <dbReference type="NCBI Taxonomy" id="412755"/>
    <lineage>
        <taxon>unclassified sequences</taxon>
        <taxon>metagenomes</taxon>
        <taxon>ecological metagenomes</taxon>
    </lineage>
</organism>